<dbReference type="SUPFAM" id="SSF102114">
    <property type="entry name" value="Radical SAM enzymes"/>
    <property type="match status" value="1"/>
</dbReference>
<dbReference type="Proteomes" id="UP000254337">
    <property type="component" value="Chromosome"/>
</dbReference>
<evidence type="ECO:0000313" key="12">
    <source>
        <dbReference type="EMBL" id="AXL21090.1"/>
    </source>
</evidence>
<dbReference type="InterPro" id="IPR040074">
    <property type="entry name" value="BssD/PflA/YjjW"/>
</dbReference>
<dbReference type="InterPro" id="IPR058240">
    <property type="entry name" value="rSAM_sf"/>
</dbReference>
<dbReference type="InterPro" id="IPR012839">
    <property type="entry name" value="Organic_radical_activase"/>
</dbReference>
<comment type="similarity">
    <text evidence="2">Belongs to the organic radical-activating enzymes family.</text>
</comment>
<evidence type="ECO:0000256" key="2">
    <source>
        <dbReference type="ARBA" id="ARBA00009777"/>
    </source>
</evidence>
<keyword evidence="5" id="KW-0479">Metal-binding</keyword>
<dbReference type="NCBIfam" id="TIGR02494">
    <property type="entry name" value="PFLE_PFLC"/>
    <property type="match status" value="1"/>
</dbReference>
<dbReference type="PROSITE" id="PS51918">
    <property type="entry name" value="RADICAL_SAM"/>
    <property type="match status" value="1"/>
</dbReference>
<protein>
    <submittedName>
        <fullName evidence="12">Glycyl-radical enzyme activating protein</fullName>
    </submittedName>
</protein>
<sequence length="300" mass="33538">MASKGRILQLQNYSVNDGDGIRTTIFFAGCPLRCRWCANPEGYTPKNQILYVASRCIGCRRCEAVCPEGIPFDFQSPQARERCTGCGACVDACLEKARKNTVTEYTVDEIVAKLESQLRFFRNSGGGVTYSGGECTMQAEFLAELVDAVYDMGLDQAIETSAYFDLEALQPTLDKIDLLFLDIKHMDRDKHLAFTGVDNDLILRNIAALGAQRGGIVVRIPTIMGVNGDDDNISRTAQFVKDHLRDPQIELLPYHPYGVDKYVQLGMPYDEGEFRTPTQEELQHLTDIIEREGVRAVSFK</sequence>
<dbReference type="InterPro" id="IPR001989">
    <property type="entry name" value="Radical_activat_CS"/>
</dbReference>
<comment type="catalytic activity">
    <reaction evidence="9">
        <text>glycyl-[protein] + reduced [flavodoxin] + S-adenosyl-L-methionine = glycin-2-yl radical-[protein] + semiquinone [flavodoxin] + 5'-deoxyadenosine + L-methionine + H(+)</text>
        <dbReference type="Rhea" id="RHEA:61976"/>
        <dbReference type="Rhea" id="RHEA-COMP:10622"/>
        <dbReference type="Rhea" id="RHEA-COMP:14480"/>
        <dbReference type="Rhea" id="RHEA-COMP:15993"/>
        <dbReference type="Rhea" id="RHEA-COMP:15994"/>
        <dbReference type="ChEBI" id="CHEBI:15378"/>
        <dbReference type="ChEBI" id="CHEBI:17319"/>
        <dbReference type="ChEBI" id="CHEBI:29947"/>
        <dbReference type="ChEBI" id="CHEBI:32722"/>
        <dbReference type="ChEBI" id="CHEBI:57618"/>
        <dbReference type="ChEBI" id="CHEBI:57844"/>
        <dbReference type="ChEBI" id="CHEBI:59789"/>
        <dbReference type="ChEBI" id="CHEBI:140311"/>
    </reaction>
</comment>
<reference evidence="12 13" key="1">
    <citation type="submission" date="2018-05" db="EMBL/GenBank/DDBJ databases">
        <title>Complete genome sequence of Megasphaera sp. AJH120T, isolated from the ceca of a chicken.</title>
        <authorList>
            <person name="Maki J."/>
            <person name="Looft T."/>
        </authorList>
    </citation>
    <scope>NUCLEOTIDE SEQUENCE [LARGE SCALE GENOMIC DNA]</scope>
    <source>
        <strain evidence="12 13">AJH120</strain>
    </source>
</reference>
<dbReference type="SUPFAM" id="SSF54862">
    <property type="entry name" value="4Fe-4S ferredoxins"/>
    <property type="match status" value="1"/>
</dbReference>
<dbReference type="InterPro" id="IPR017896">
    <property type="entry name" value="4Fe4S_Fe-S-bd"/>
</dbReference>
<evidence type="ECO:0000256" key="8">
    <source>
        <dbReference type="ARBA" id="ARBA00023014"/>
    </source>
</evidence>
<name>A0A346AYZ7_9FIRM</name>
<dbReference type="KEGG" id="meg:DKB62_05645"/>
<gene>
    <name evidence="12" type="ORF">DKB62_05645</name>
</gene>
<evidence type="ECO:0000259" key="11">
    <source>
        <dbReference type="PROSITE" id="PS51918"/>
    </source>
</evidence>
<evidence type="ECO:0000256" key="1">
    <source>
        <dbReference type="ARBA" id="ARBA00001966"/>
    </source>
</evidence>
<dbReference type="RefSeq" id="WP_107196169.1">
    <property type="nucleotide sequence ID" value="NZ_CP029462.1"/>
</dbReference>
<evidence type="ECO:0000259" key="10">
    <source>
        <dbReference type="PROSITE" id="PS51379"/>
    </source>
</evidence>
<comment type="cofactor">
    <cofactor evidence="1">
        <name>[4Fe-4S] cluster</name>
        <dbReference type="ChEBI" id="CHEBI:49883"/>
    </cofactor>
</comment>
<keyword evidence="6" id="KW-0560">Oxidoreductase</keyword>
<dbReference type="PROSITE" id="PS01087">
    <property type="entry name" value="RADICAL_ACTIVATING"/>
    <property type="match status" value="1"/>
</dbReference>
<dbReference type="PIRSF" id="PIRSF000371">
    <property type="entry name" value="PFL_act_enz"/>
    <property type="match status" value="1"/>
</dbReference>
<feature type="domain" description="Radical SAM core" evidence="11">
    <location>
        <begin position="16"/>
        <end position="295"/>
    </location>
</feature>
<dbReference type="GO" id="GO:0046872">
    <property type="term" value="F:metal ion binding"/>
    <property type="evidence" value="ECO:0007669"/>
    <property type="project" value="UniProtKB-KW"/>
</dbReference>
<feature type="domain" description="4Fe-4S ferredoxin-type" evidence="10">
    <location>
        <begin position="80"/>
        <end position="103"/>
    </location>
</feature>
<feature type="domain" description="4Fe-4S ferredoxin-type" evidence="10">
    <location>
        <begin position="47"/>
        <end position="77"/>
    </location>
</feature>
<dbReference type="Gene3D" id="3.20.20.70">
    <property type="entry name" value="Aldolase class I"/>
    <property type="match status" value="1"/>
</dbReference>
<dbReference type="SFLD" id="SFLDG01066">
    <property type="entry name" value="organic_radical-activating_enz"/>
    <property type="match status" value="1"/>
</dbReference>
<evidence type="ECO:0000256" key="6">
    <source>
        <dbReference type="ARBA" id="ARBA00023002"/>
    </source>
</evidence>
<evidence type="ECO:0000256" key="3">
    <source>
        <dbReference type="ARBA" id="ARBA00022485"/>
    </source>
</evidence>
<keyword evidence="4" id="KW-0949">S-adenosyl-L-methionine</keyword>
<keyword evidence="7" id="KW-0408">Iron</keyword>
<evidence type="ECO:0000256" key="9">
    <source>
        <dbReference type="ARBA" id="ARBA00047365"/>
    </source>
</evidence>
<dbReference type="GO" id="GO:0016491">
    <property type="term" value="F:oxidoreductase activity"/>
    <property type="evidence" value="ECO:0007669"/>
    <property type="project" value="UniProtKB-KW"/>
</dbReference>
<dbReference type="InterPro" id="IPR034457">
    <property type="entry name" value="Organic_radical-activating"/>
</dbReference>
<dbReference type="AlphaFoldDB" id="A0A346AYZ7"/>
<dbReference type="SFLD" id="SFLDG01118">
    <property type="entry name" value="activating_enzymes__group_2"/>
    <property type="match status" value="1"/>
</dbReference>
<proteinExistence type="inferred from homology"/>
<organism evidence="12 13">
    <name type="scientific">Megasphaera stantonii</name>
    <dbReference type="NCBI Taxonomy" id="2144175"/>
    <lineage>
        <taxon>Bacteria</taxon>
        <taxon>Bacillati</taxon>
        <taxon>Bacillota</taxon>
        <taxon>Negativicutes</taxon>
        <taxon>Veillonellales</taxon>
        <taxon>Veillonellaceae</taxon>
        <taxon>Megasphaera</taxon>
    </lineage>
</organism>
<keyword evidence="13" id="KW-1185">Reference proteome</keyword>
<evidence type="ECO:0000256" key="4">
    <source>
        <dbReference type="ARBA" id="ARBA00022691"/>
    </source>
</evidence>
<evidence type="ECO:0000256" key="7">
    <source>
        <dbReference type="ARBA" id="ARBA00023004"/>
    </source>
</evidence>
<evidence type="ECO:0000256" key="5">
    <source>
        <dbReference type="ARBA" id="ARBA00022723"/>
    </source>
</evidence>
<evidence type="ECO:0000313" key="13">
    <source>
        <dbReference type="Proteomes" id="UP000254337"/>
    </source>
</evidence>
<keyword evidence="8" id="KW-0411">Iron-sulfur</keyword>
<dbReference type="Pfam" id="PF13237">
    <property type="entry name" value="Fer4_10"/>
    <property type="match status" value="1"/>
</dbReference>
<dbReference type="InterPro" id="IPR017900">
    <property type="entry name" value="4Fe4S_Fe_S_CS"/>
</dbReference>
<dbReference type="SFLD" id="SFLDS00029">
    <property type="entry name" value="Radical_SAM"/>
    <property type="match status" value="1"/>
</dbReference>
<keyword evidence="3" id="KW-0004">4Fe-4S</keyword>
<dbReference type="PROSITE" id="PS51379">
    <property type="entry name" value="4FE4S_FER_2"/>
    <property type="match status" value="2"/>
</dbReference>
<dbReference type="Gene3D" id="3.30.70.20">
    <property type="match status" value="1"/>
</dbReference>
<accession>A0A346AYZ7</accession>
<dbReference type="EMBL" id="CP029462">
    <property type="protein sequence ID" value="AXL21090.1"/>
    <property type="molecule type" value="Genomic_DNA"/>
</dbReference>
<dbReference type="PANTHER" id="PTHR30352:SF4">
    <property type="entry name" value="PYRUVATE FORMATE-LYASE 2-ACTIVATING ENZYME"/>
    <property type="match status" value="1"/>
</dbReference>
<dbReference type="InterPro" id="IPR007197">
    <property type="entry name" value="rSAM"/>
</dbReference>
<dbReference type="OrthoDB" id="9782387at2"/>
<dbReference type="GO" id="GO:0051539">
    <property type="term" value="F:4 iron, 4 sulfur cluster binding"/>
    <property type="evidence" value="ECO:0007669"/>
    <property type="project" value="UniProtKB-KW"/>
</dbReference>
<dbReference type="InterPro" id="IPR013785">
    <property type="entry name" value="Aldolase_TIM"/>
</dbReference>
<dbReference type="PROSITE" id="PS00198">
    <property type="entry name" value="4FE4S_FER_1"/>
    <property type="match status" value="1"/>
</dbReference>
<dbReference type="PANTHER" id="PTHR30352">
    <property type="entry name" value="PYRUVATE FORMATE-LYASE-ACTIVATING ENZYME"/>
    <property type="match status" value="1"/>
</dbReference>